<dbReference type="PANTHER" id="PTHR12888">
    <property type="entry name" value="PEROXISOME ASSEMBLY PROTEIN 12 PEROXIN-12"/>
    <property type="match status" value="1"/>
</dbReference>
<evidence type="ECO:0000256" key="10">
    <source>
        <dbReference type="ARBA" id="ARBA00022927"/>
    </source>
</evidence>
<dbReference type="InterPro" id="IPR006845">
    <property type="entry name" value="Pex_N"/>
</dbReference>
<sequence length="318" mass="37028">MAEKGAHLTGTAYIRPSIFEIIAQESLASTLEPAFKKILSFLVSFNLDKYGHILQWTDEGYLIFNVFLQQYYLKRYSASFSETFYGLKRVTIINSKTGLQEKLSHKQQILSLIILVTFPYLRNKLHQERQRRQKFFSKCVVKGLSILFVTYETLVLYNYILYVSEKSIYPSLLLRLLSVTLTYADLQSALTVTELLRKIKYNSFTVSDGWNILQRIITGSLELGAFFLQFLSWWNQENYDMDIMSLPAPPPPKVPNVAQQYKGICPLCRKPHHIHTVLMISGYIFCYQCILSEIRIKKKCPVTHYPAKEDDLIRLYIE</sequence>
<organism evidence="18 19">
    <name type="scientific">Mycetomoellerius zeteki</name>
    <dbReference type="NCBI Taxonomy" id="64791"/>
    <lineage>
        <taxon>Eukaryota</taxon>
        <taxon>Metazoa</taxon>
        <taxon>Ecdysozoa</taxon>
        <taxon>Arthropoda</taxon>
        <taxon>Hexapoda</taxon>
        <taxon>Insecta</taxon>
        <taxon>Pterygota</taxon>
        <taxon>Neoptera</taxon>
        <taxon>Endopterygota</taxon>
        <taxon>Hymenoptera</taxon>
        <taxon>Apocrita</taxon>
        <taxon>Aculeata</taxon>
        <taxon>Formicoidea</taxon>
        <taxon>Formicidae</taxon>
        <taxon>Myrmicinae</taxon>
        <taxon>Mycetomoellerius</taxon>
    </lineage>
</organism>
<keyword evidence="12 15" id="KW-0472">Membrane</keyword>
<keyword evidence="5" id="KW-0813">Transport</keyword>
<evidence type="ECO:0000256" key="4">
    <source>
        <dbReference type="ARBA" id="ARBA00018980"/>
    </source>
</evidence>
<keyword evidence="7" id="KW-0479">Metal-binding</keyword>
<dbReference type="Pfam" id="PF04757">
    <property type="entry name" value="Pex2_Pex12"/>
    <property type="match status" value="1"/>
</dbReference>
<gene>
    <name evidence="18" type="ORF">ALC60_09942</name>
</gene>
<dbReference type="Gene3D" id="3.30.40.10">
    <property type="entry name" value="Zinc/RING finger domain, C3HC4 (zinc finger)"/>
    <property type="match status" value="1"/>
</dbReference>
<dbReference type="PIRSF" id="PIRSF038074">
    <property type="entry name" value="Peroxisome_assembly_p12"/>
    <property type="match status" value="1"/>
</dbReference>
<reference evidence="18 19" key="1">
    <citation type="submission" date="2015-09" db="EMBL/GenBank/DDBJ databases">
        <title>Trachymyrmex zeteki WGS genome.</title>
        <authorList>
            <person name="Nygaard S."/>
            <person name="Hu H."/>
            <person name="Boomsma J."/>
            <person name="Zhang G."/>
        </authorList>
    </citation>
    <scope>NUCLEOTIDE SEQUENCE [LARGE SCALE GENOMIC DNA]</scope>
    <source>
        <strain evidence="18">Tzet28-1</strain>
        <tissue evidence="18">Whole body</tissue>
    </source>
</reference>
<evidence type="ECO:0000256" key="3">
    <source>
        <dbReference type="ARBA" id="ARBA00008704"/>
    </source>
</evidence>
<name>A0A151WT38_9HYME</name>
<evidence type="ECO:0000256" key="7">
    <source>
        <dbReference type="ARBA" id="ARBA00022723"/>
    </source>
</evidence>
<evidence type="ECO:0000256" key="16">
    <source>
        <dbReference type="SAM" id="Phobius"/>
    </source>
</evidence>
<keyword evidence="8" id="KW-0863">Zinc-finger</keyword>
<evidence type="ECO:0000256" key="6">
    <source>
        <dbReference type="ARBA" id="ARBA00022692"/>
    </source>
</evidence>
<dbReference type="GO" id="GO:0016558">
    <property type="term" value="P:protein import into peroxisome matrix"/>
    <property type="evidence" value="ECO:0007669"/>
    <property type="project" value="UniProtKB-UniRule"/>
</dbReference>
<comment type="subcellular location">
    <subcellularLocation>
        <location evidence="1">Peroxisome membrane</location>
        <topology evidence="1">Multi-pass membrane protein</topology>
    </subcellularLocation>
</comment>
<dbReference type="PANTHER" id="PTHR12888:SF0">
    <property type="entry name" value="PEROXISOME ASSEMBLY PROTEIN 12"/>
    <property type="match status" value="1"/>
</dbReference>
<dbReference type="GO" id="GO:0008270">
    <property type="term" value="F:zinc ion binding"/>
    <property type="evidence" value="ECO:0007669"/>
    <property type="project" value="UniProtKB-KW"/>
</dbReference>
<dbReference type="GO" id="GO:0004842">
    <property type="term" value="F:ubiquitin-protein transferase activity"/>
    <property type="evidence" value="ECO:0007669"/>
    <property type="project" value="TreeGrafter"/>
</dbReference>
<evidence type="ECO:0000256" key="12">
    <source>
        <dbReference type="ARBA" id="ARBA00023136"/>
    </source>
</evidence>
<evidence type="ECO:0000256" key="15">
    <source>
        <dbReference type="PIRNR" id="PIRNR038074"/>
    </source>
</evidence>
<dbReference type="Proteomes" id="UP000075809">
    <property type="component" value="Unassembled WGS sequence"/>
</dbReference>
<dbReference type="SUPFAM" id="SSF57850">
    <property type="entry name" value="RING/U-box"/>
    <property type="match status" value="1"/>
</dbReference>
<dbReference type="GO" id="GO:1990429">
    <property type="term" value="C:peroxisomal importomer complex"/>
    <property type="evidence" value="ECO:0007669"/>
    <property type="project" value="TreeGrafter"/>
</dbReference>
<feature type="domain" description="Pex N-terminal" evidence="17">
    <location>
        <begin position="24"/>
        <end position="236"/>
    </location>
</feature>
<accession>A0A151WT38</accession>
<evidence type="ECO:0000256" key="1">
    <source>
        <dbReference type="ARBA" id="ARBA00004585"/>
    </source>
</evidence>
<dbReference type="InterPro" id="IPR017375">
    <property type="entry name" value="PEX12"/>
</dbReference>
<dbReference type="GO" id="GO:0005778">
    <property type="term" value="C:peroxisomal membrane"/>
    <property type="evidence" value="ECO:0007669"/>
    <property type="project" value="UniProtKB-SubCell"/>
</dbReference>
<keyword evidence="9" id="KW-0862">Zinc</keyword>
<keyword evidence="10" id="KW-0653">Protein transport</keyword>
<evidence type="ECO:0000256" key="8">
    <source>
        <dbReference type="ARBA" id="ARBA00022771"/>
    </source>
</evidence>
<dbReference type="STRING" id="64791.A0A151WT38"/>
<evidence type="ECO:0000256" key="11">
    <source>
        <dbReference type="ARBA" id="ARBA00022989"/>
    </source>
</evidence>
<evidence type="ECO:0000256" key="13">
    <source>
        <dbReference type="ARBA" id="ARBA00023140"/>
    </source>
</evidence>
<comment type="pathway">
    <text evidence="2">Protein modification; protein ubiquitination.</text>
</comment>
<keyword evidence="19" id="KW-1185">Reference proteome</keyword>
<feature type="transmembrane region" description="Helical" evidence="16">
    <location>
        <begin position="216"/>
        <end position="234"/>
    </location>
</feature>
<evidence type="ECO:0000313" key="18">
    <source>
        <dbReference type="EMBL" id="KYQ50961.1"/>
    </source>
</evidence>
<dbReference type="CDD" id="cd16451">
    <property type="entry name" value="mRING_PEX12"/>
    <property type="match status" value="1"/>
</dbReference>
<dbReference type="AlphaFoldDB" id="A0A151WT38"/>
<evidence type="ECO:0000256" key="9">
    <source>
        <dbReference type="ARBA" id="ARBA00022833"/>
    </source>
</evidence>
<keyword evidence="6 16" id="KW-0812">Transmembrane</keyword>
<evidence type="ECO:0000256" key="2">
    <source>
        <dbReference type="ARBA" id="ARBA00004906"/>
    </source>
</evidence>
<dbReference type="GO" id="GO:0006513">
    <property type="term" value="P:protein monoubiquitination"/>
    <property type="evidence" value="ECO:0007669"/>
    <property type="project" value="TreeGrafter"/>
</dbReference>
<evidence type="ECO:0000313" key="19">
    <source>
        <dbReference type="Proteomes" id="UP000075809"/>
    </source>
</evidence>
<dbReference type="InterPro" id="IPR013083">
    <property type="entry name" value="Znf_RING/FYVE/PHD"/>
</dbReference>
<protein>
    <recommendedName>
        <fullName evidence="4 15">Peroxisome assembly protein 12</fullName>
    </recommendedName>
    <alternativeName>
        <fullName evidence="14 15">Peroxin-12</fullName>
    </alternativeName>
</protein>
<dbReference type="EMBL" id="KQ982767">
    <property type="protein sequence ID" value="KYQ50961.1"/>
    <property type="molecule type" value="Genomic_DNA"/>
</dbReference>
<comment type="similarity">
    <text evidence="3 15">Belongs to the pex2/pex10/pex12 family.</text>
</comment>
<keyword evidence="13 15" id="KW-0576">Peroxisome</keyword>
<comment type="function">
    <text evidence="15">Component of a retrotranslocation channel required for peroxisome organization by mediating export of the PEX5 receptor from peroxisomes to the cytosol, thereby promoting PEX5 recycling.</text>
</comment>
<proteinExistence type="inferred from homology"/>
<evidence type="ECO:0000256" key="14">
    <source>
        <dbReference type="ARBA" id="ARBA00029692"/>
    </source>
</evidence>
<evidence type="ECO:0000256" key="5">
    <source>
        <dbReference type="ARBA" id="ARBA00022448"/>
    </source>
</evidence>
<feature type="transmembrane region" description="Helical" evidence="16">
    <location>
        <begin position="139"/>
        <end position="160"/>
    </location>
</feature>
<evidence type="ECO:0000259" key="17">
    <source>
        <dbReference type="Pfam" id="PF04757"/>
    </source>
</evidence>
<keyword evidence="11 16" id="KW-1133">Transmembrane helix</keyword>